<dbReference type="SMART" id="SM00349">
    <property type="entry name" value="KRAB"/>
    <property type="match status" value="1"/>
</dbReference>
<dbReference type="GO" id="GO:0006355">
    <property type="term" value="P:regulation of DNA-templated transcription"/>
    <property type="evidence" value="ECO:0007669"/>
    <property type="project" value="InterPro"/>
</dbReference>
<reference evidence="2" key="1">
    <citation type="submission" date="2025-08" db="UniProtKB">
        <authorList>
            <consortium name="Ensembl"/>
        </authorList>
    </citation>
    <scope>IDENTIFICATION</scope>
</reference>
<dbReference type="Ensembl" id="ENSTMTT00000005588.1">
    <property type="protein sequence ID" value="ENSTMTP00000005411.1"/>
    <property type="gene ID" value="ENSTMTG00000004032.1"/>
</dbReference>
<dbReference type="GeneTree" id="ENSGT00960000187104"/>
<dbReference type="PANTHER" id="PTHR23232">
    <property type="entry name" value="KRAB DOMAIN C2H2 ZINC FINGER"/>
    <property type="match status" value="1"/>
</dbReference>
<organism evidence="2 3">
    <name type="scientific">Terrapene triunguis</name>
    <name type="common">Three-toed box turtle</name>
    <dbReference type="NCBI Taxonomy" id="2587831"/>
    <lineage>
        <taxon>Eukaryota</taxon>
        <taxon>Metazoa</taxon>
        <taxon>Chordata</taxon>
        <taxon>Craniata</taxon>
        <taxon>Vertebrata</taxon>
        <taxon>Euteleostomi</taxon>
        <taxon>Archelosauria</taxon>
        <taxon>Testudinata</taxon>
        <taxon>Testudines</taxon>
        <taxon>Cryptodira</taxon>
        <taxon>Durocryptodira</taxon>
        <taxon>Testudinoidea</taxon>
        <taxon>Emydidae</taxon>
        <taxon>Terrapene</taxon>
    </lineage>
</organism>
<protein>
    <recommendedName>
        <fullName evidence="1">KRAB domain-containing protein</fullName>
    </recommendedName>
</protein>
<name>A0A674I7P8_9SAUR</name>
<accession>A0A674I7P8</accession>
<dbReference type="CDD" id="cd07765">
    <property type="entry name" value="KRAB_A-box"/>
    <property type="match status" value="1"/>
</dbReference>
<reference evidence="2" key="2">
    <citation type="submission" date="2025-09" db="UniProtKB">
        <authorList>
            <consortium name="Ensembl"/>
        </authorList>
    </citation>
    <scope>IDENTIFICATION</scope>
</reference>
<keyword evidence="3" id="KW-1185">Reference proteome</keyword>
<dbReference type="SUPFAM" id="SSF109640">
    <property type="entry name" value="KRAB domain (Kruppel-associated box)"/>
    <property type="match status" value="1"/>
</dbReference>
<dbReference type="InParanoid" id="A0A674I7P8"/>
<proteinExistence type="predicted"/>
<dbReference type="AlphaFoldDB" id="A0A674I7P8"/>
<feature type="domain" description="KRAB" evidence="1">
    <location>
        <begin position="21"/>
        <end position="92"/>
    </location>
</feature>
<dbReference type="PROSITE" id="PS50805">
    <property type="entry name" value="KRAB"/>
    <property type="match status" value="1"/>
</dbReference>
<dbReference type="Pfam" id="PF01352">
    <property type="entry name" value="KRAB"/>
    <property type="match status" value="1"/>
</dbReference>
<evidence type="ECO:0000313" key="3">
    <source>
        <dbReference type="Proteomes" id="UP000472274"/>
    </source>
</evidence>
<dbReference type="InterPro" id="IPR001909">
    <property type="entry name" value="KRAB"/>
</dbReference>
<evidence type="ECO:0000259" key="1">
    <source>
        <dbReference type="PROSITE" id="PS50805"/>
    </source>
</evidence>
<dbReference type="InterPro" id="IPR036051">
    <property type="entry name" value="KRAB_dom_sf"/>
</dbReference>
<dbReference type="PANTHER" id="PTHR23232:SF142">
    <property type="entry name" value="GASTRULA ZINC FINGER PROTEIN XLCGF57.1-LIKE-RELATED"/>
    <property type="match status" value="1"/>
</dbReference>
<sequence length="92" mass="10632">LPYSAPGPESTQPFVCLQVPVTFEDVAVRFSAEEWEILEGWQKELHKEVMEENYQLLISLGKEQHVSCLHGGLWTIPWHCSYKCVSFQLCLH</sequence>
<dbReference type="Gene3D" id="6.10.140.140">
    <property type="match status" value="1"/>
</dbReference>
<dbReference type="InterPro" id="IPR050169">
    <property type="entry name" value="Krueppel_C2H2_ZnF"/>
</dbReference>
<dbReference type="Proteomes" id="UP000472274">
    <property type="component" value="Unplaced"/>
</dbReference>
<evidence type="ECO:0000313" key="2">
    <source>
        <dbReference type="Ensembl" id="ENSTMTP00000005411.1"/>
    </source>
</evidence>